<organism evidence="3">
    <name type="scientific">Haemonchus placei</name>
    <name type="common">Barber's pole worm</name>
    <dbReference type="NCBI Taxonomy" id="6290"/>
    <lineage>
        <taxon>Eukaryota</taxon>
        <taxon>Metazoa</taxon>
        <taxon>Ecdysozoa</taxon>
        <taxon>Nematoda</taxon>
        <taxon>Chromadorea</taxon>
        <taxon>Rhabditida</taxon>
        <taxon>Rhabditina</taxon>
        <taxon>Rhabditomorpha</taxon>
        <taxon>Strongyloidea</taxon>
        <taxon>Trichostrongylidae</taxon>
        <taxon>Haemonchus</taxon>
    </lineage>
</organism>
<protein>
    <submittedName>
        <fullName evidence="3">Reverse transcriptase domain-containing protein</fullName>
    </submittedName>
</protein>
<evidence type="ECO:0000313" key="1">
    <source>
        <dbReference type="EMBL" id="VDO05224.1"/>
    </source>
</evidence>
<dbReference type="OrthoDB" id="10014409at2759"/>
<evidence type="ECO:0000313" key="2">
    <source>
        <dbReference type="Proteomes" id="UP000268014"/>
    </source>
</evidence>
<evidence type="ECO:0000313" key="3">
    <source>
        <dbReference type="WBParaSite" id="HPLM_0000037501-mRNA-1"/>
    </source>
</evidence>
<reference evidence="1 2" key="2">
    <citation type="submission" date="2018-11" db="EMBL/GenBank/DDBJ databases">
        <authorList>
            <consortium name="Pathogen Informatics"/>
        </authorList>
    </citation>
    <scope>NUCLEOTIDE SEQUENCE [LARGE SCALE GENOMIC DNA]</scope>
    <source>
        <strain evidence="1 2">MHpl1</strain>
    </source>
</reference>
<gene>
    <name evidence="1" type="ORF">HPLM_LOCUS376</name>
</gene>
<dbReference type="EMBL" id="UZAF01000250">
    <property type="protein sequence ID" value="VDO05224.1"/>
    <property type="molecule type" value="Genomic_DNA"/>
</dbReference>
<proteinExistence type="predicted"/>
<keyword evidence="2" id="KW-1185">Reference proteome</keyword>
<reference evidence="3" key="1">
    <citation type="submission" date="2017-02" db="UniProtKB">
        <authorList>
            <consortium name="WormBaseParasite"/>
        </authorList>
    </citation>
    <scope>IDENTIFICATION</scope>
</reference>
<name>A0A0N4VSV8_HAEPC</name>
<dbReference type="AlphaFoldDB" id="A0A0N4VSV8"/>
<accession>A0A0N4VSV8</accession>
<dbReference type="Proteomes" id="UP000268014">
    <property type="component" value="Unassembled WGS sequence"/>
</dbReference>
<sequence length="163" mass="18817">MKNCTARGFDRIKPEYLKSRPTIVVRTLAKFFTRKAFGSVEKKAVIEALDSRNVLVQYIRMLHELYDSITTSISPFYKEVVINDKGVILQGYVISPKYFGAALENFMRHFERVAFGIDVDGHRLHLRFAYDIVLTIPNIEQAERILDELLTGRMKTLMARTKA</sequence>
<dbReference type="WBParaSite" id="HPLM_0000037501-mRNA-1">
    <property type="protein sequence ID" value="HPLM_0000037501-mRNA-1"/>
    <property type="gene ID" value="HPLM_0000037501"/>
</dbReference>